<evidence type="ECO:0000256" key="1">
    <source>
        <dbReference type="ARBA" id="ARBA00004123"/>
    </source>
</evidence>
<dbReference type="GO" id="GO:0003677">
    <property type="term" value="F:DNA binding"/>
    <property type="evidence" value="ECO:0007669"/>
    <property type="project" value="UniProtKB-KW"/>
</dbReference>
<evidence type="ECO:0000256" key="7">
    <source>
        <dbReference type="ARBA" id="ARBA00023242"/>
    </source>
</evidence>
<sequence>MELQSSKTMQSYSRVSVACEACRKRKRKCDGLRPTCSYCLERNRICEYTVEKRVKRRVDPDYVRTLEDEIAILKQELAQAPFSRRTILDDDMVHAQGEPKRSSEEDGAVAIQDSMTTAIEDVSALIWRMSLDNNGDASFIGPSGNFCFPVTHWDAADFREKRKAVATPTASTSGAPHIPAPWPDPINILGITNYLLDVFANLINPIQQFVDSETLDQLRGDDLSHGLRLVKTAALAAAALVADDPQSKAIGDEAAAAFDKTALQLCRELPEISTIQSLSIMSWRELGLEQHNMAWMYNCSDFYGKAMCASLVLHLGLPVIITPDRGPASRAPGELSAESRTRDSRLRTLWSSVLMDRIATSLLGRNCLLPWKRIKCPSFLSAVGPSPSLDELAFDYQCRLWFIHDQYMDKIYSFDFSELSSTERSRLLLDARDQLLSFYRQIHPSLQLSRTSITTETPTPAIIYLHISYHMSFILIHRPYLKVAVRNSPTIYRLALRSVTTAAASIVRLLRIHANILPLSLAPPFIVHSVLTAAVTHLCNATSTHNTLRSQSIAHFRVCFRALLVMQSRWVKATRAIRLLRGLAHRWRVMGALPLQYGFEAGGGGEAEETGWQQAEAEAEEGEREVERENEDEEREEDGRIVDTEENWPLAAEADAANSNFDGDEMEMFDSIRPETFVFDTEYRQWELSMGLEL</sequence>
<proteinExistence type="predicted"/>
<evidence type="ECO:0000256" key="8">
    <source>
        <dbReference type="SAM" id="MobiDB-lite"/>
    </source>
</evidence>
<dbReference type="InterPro" id="IPR007219">
    <property type="entry name" value="XnlR_reg_dom"/>
</dbReference>
<feature type="compositionally biased region" description="Acidic residues" evidence="8">
    <location>
        <begin position="618"/>
        <end position="636"/>
    </location>
</feature>
<feature type="region of interest" description="Disordered" evidence="8">
    <location>
        <begin position="618"/>
        <end position="649"/>
    </location>
</feature>
<dbReference type="GO" id="GO:0000981">
    <property type="term" value="F:DNA-binding transcription factor activity, RNA polymerase II-specific"/>
    <property type="evidence" value="ECO:0007669"/>
    <property type="project" value="InterPro"/>
</dbReference>
<dbReference type="PANTHER" id="PTHR31313:SF81">
    <property type="entry name" value="TY1 ENHANCER ACTIVATOR"/>
    <property type="match status" value="1"/>
</dbReference>
<dbReference type="EMBL" id="CP044623">
    <property type="protein sequence ID" value="QRD94521.1"/>
    <property type="molecule type" value="Genomic_DNA"/>
</dbReference>
<feature type="domain" description="Zn(2)-C6 fungal-type" evidence="9">
    <location>
        <begin position="18"/>
        <end position="48"/>
    </location>
</feature>
<dbReference type="PROSITE" id="PS00463">
    <property type="entry name" value="ZN2_CY6_FUNGAL_1"/>
    <property type="match status" value="1"/>
</dbReference>
<dbReference type="PROSITE" id="PS50048">
    <property type="entry name" value="ZN2_CY6_FUNGAL_2"/>
    <property type="match status" value="1"/>
</dbReference>
<evidence type="ECO:0000256" key="5">
    <source>
        <dbReference type="ARBA" id="ARBA00023125"/>
    </source>
</evidence>
<dbReference type="PANTHER" id="PTHR31313">
    <property type="entry name" value="TY1 ENHANCER ACTIVATOR"/>
    <property type="match status" value="1"/>
</dbReference>
<dbReference type="GO" id="GO:0008270">
    <property type="term" value="F:zinc ion binding"/>
    <property type="evidence" value="ECO:0007669"/>
    <property type="project" value="InterPro"/>
</dbReference>
<dbReference type="VEuPathDB" id="FungiDB:AFLA_010279"/>
<keyword evidence="7" id="KW-0539">Nucleus</keyword>
<dbReference type="InterPro" id="IPR036864">
    <property type="entry name" value="Zn2-C6_fun-type_DNA-bd_sf"/>
</dbReference>
<dbReference type="CDD" id="cd00067">
    <property type="entry name" value="GAL4"/>
    <property type="match status" value="1"/>
</dbReference>
<keyword evidence="5" id="KW-0238">DNA-binding</keyword>
<dbReference type="GO" id="GO:0009893">
    <property type="term" value="P:positive regulation of metabolic process"/>
    <property type="evidence" value="ECO:0007669"/>
    <property type="project" value="UniProtKB-ARBA"/>
</dbReference>
<dbReference type="GO" id="GO:0006351">
    <property type="term" value="P:DNA-templated transcription"/>
    <property type="evidence" value="ECO:0007669"/>
    <property type="project" value="InterPro"/>
</dbReference>
<keyword evidence="6" id="KW-0804">Transcription</keyword>
<dbReference type="GO" id="GO:0005634">
    <property type="term" value="C:nucleus"/>
    <property type="evidence" value="ECO:0007669"/>
    <property type="project" value="UniProtKB-SubCell"/>
</dbReference>
<dbReference type="SMART" id="SM00066">
    <property type="entry name" value="GAL4"/>
    <property type="match status" value="1"/>
</dbReference>
<keyword evidence="3" id="KW-0862">Zinc</keyword>
<evidence type="ECO:0000259" key="9">
    <source>
        <dbReference type="PROSITE" id="PS50048"/>
    </source>
</evidence>
<protein>
    <submittedName>
        <fullName evidence="10">C6 transcription factor</fullName>
    </submittedName>
</protein>
<dbReference type="Pfam" id="PF04082">
    <property type="entry name" value="Fungal_trans"/>
    <property type="match status" value="1"/>
</dbReference>
<dbReference type="SUPFAM" id="SSF57701">
    <property type="entry name" value="Zn2/Cys6 DNA-binding domain"/>
    <property type="match status" value="1"/>
</dbReference>
<organism evidence="10 11">
    <name type="scientific">Aspergillus flavus (strain ATCC 200026 / FGSC A1120 / IAM 13836 / NRRL 3357 / JCM 12722 / SRRC 167)</name>
    <dbReference type="NCBI Taxonomy" id="332952"/>
    <lineage>
        <taxon>Eukaryota</taxon>
        <taxon>Fungi</taxon>
        <taxon>Dikarya</taxon>
        <taxon>Ascomycota</taxon>
        <taxon>Pezizomycotina</taxon>
        <taxon>Eurotiomycetes</taxon>
        <taxon>Eurotiomycetidae</taxon>
        <taxon>Eurotiales</taxon>
        <taxon>Aspergillaceae</taxon>
        <taxon>Aspergillus</taxon>
        <taxon>Aspergillus subgen. Circumdati</taxon>
    </lineage>
</organism>
<dbReference type="Pfam" id="PF00172">
    <property type="entry name" value="Zn_clus"/>
    <property type="match status" value="1"/>
</dbReference>
<dbReference type="Proteomes" id="UP000596276">
    <property type="component" value="Chromosome 6"/>
</dbReference>
<accession>A0A7U2N2V1</accession>
<evidence type="ECO:0000256" key="6">
    <source>
        <dbReference type="ARBA" id="ARBA00023163"/>
    </source>
</evidence>
<name>A0A7U2N2V1_ASPFN</name>
<evidence type="ECO:0000313" key="10">
    <source>
        <dbReference type="EMBL" id="QRD94521.1"/>
    </source>
</evidence>
<evidence type="ECO:0000313" key="11">
    <source>
        <dbReference type="Proteomes" id="UP000596276"/>
    </source>
</evidence>
<gene>
    <name evidence="10" type="ORF">F9C07_2074190</name>
</gene>
<keyword evidence="4" id="KW-0805">Transcription regulation</keyword>
<dbReference type="AlphaFoldDB" id="A0A7U2N2V1"/>
<dbReference type="InterPro" id="IPR051615">
    <property type="entry name" value="Transcr_Regulatory_Elem"/>
</dbReference>
<reference evidence="11" key="1">
    <citation type="journal article" date="2021" name="G3 (Bethesda)">
        <title>Chromosome assembled and annotated genome sequence of Aspergillus flavus NRRL 3357.</title>
        <authorList>
            <person name="Skerker J.M."/>
            <person name="Pianalto K.M."/>
            <person name="Mondo S.J."/>
            <person name="Yang K."/>
            <person name="Arkin A.P."/>
            <person name="Keller N.P."/>
            <person name="Grigoriev I.V."/>
            <person name="Louise Glass N.L."/>
        </authorList>
    </citation>
    <scope>NUCLEOTIDE SEQUENCE [LARGE SCALE GENOMIC DNA]</scope>
    <source>
        <strain evidence="11">ATCC 200026 / FGSC A1120 / IAM 13836 / NRRL 3357 / JCM 12722 / SRRC 167</strain>
    </source>
</reference>
<dbReference type="VEuPathDB" id="FungiDB:F9C07_2074190"/>
<evidence type="ECO:0000256" key="4">
    <source>
        <dbReference type="ARBA" id="ARBA00023015"/>
    </source>
</evidence>
<evidence type="ECO:0000256" key="3">
    <source>
        <dbReference type="ARBA" id="ARBA00022833"/>
    </source>
</evidence>
<evidence type="ECO:0000256" key="2">
    <source>
        <dbReference type="ARBA" id="ARBA00022723"/>
    </source>
</evidence>
<keyword evidence="2" id="KW-0479">Metal-binding</keyword>
<dbReference type="CDD" id="cd12148">
    <property type="entry name" value="fungal_TF_MHR"/>
    <property type="match status" value="1"/>
</dbReference>
<dbReference type="InterPro" id="IPR001138">
    <property type="entry name" value="Zn2Cys6_DnaBD"/>
</dbReference>
<comment type="subcellular location">
    <subcellularLocation>
        <location evidence="1">Nucleus</location>
    </subcellularLocation>
</comment>
<keyword evidence="11" id="KW-1185">Reference proteome</keyword>
<dbReference type="Gene3D" id="4.10.240.10">
    <property type="entry name" value="Zn(2)-C6 fungal-type DNA-binding domain"/>
    <property type="match status" value="1"/>
</dbReference>